<name>A0A369AS83_9BURK</name>
<dbReference type="PANTHER" id="PTHR30441">
    <property type="entry name" value="DUF748 DOMAIN-CONTAINING PROTEIN"/>
    <property type="match status" value="1"/>
</dbReference>
<accession>A0A369AS83</accession>
<dbReference type="Gene3D" id="3.30.1330.60">
    <property type="entry name" value="OmpA-like domain"/>
    <property type="match status" value="1"/>
</dbReference>
<organism evidence="2 3">
    <name type="scientific">Extensimonas vulgaris</name>
    <dbReference type="NCBI Taxonomy" id="1031594"/>
    <lineage>
        <taxon>Bacteria</taxon>
        <taxon>Pseudomonadati</taxon>
        <taxon>Pseudomonadota</taxon>
        <taxon>Betaproteobacteria</taxon>
        <taxon>Burkholderiales</taxon>
        <taxon>Comamonadaceae</taxon>
        <taxon>Extensimonas</taxon>
    </lineage>
</organism>
<gene>
    <name evidence="2" type="ORF">DFR45_102480</name>
</gene>
<comment type="caution">
    <text evidence="2">The sequence shown here is derived from an EMBL/GenBank/DDBJ whole genome shotgun (WGS) entry which is preliminary data.</text>
</comment>
<dbReference type="PANTHER" id="PTHR30441:SF8">
    <property type="entry name" value="DUF748 DOMAIN-CONTAINING PROTEIN"/>
    <property type="match status" value="1"/>
</dbReference>
<feature type="compositionally biased region" description="Low complexity" evidence="1">
    <location>
        <begin position="367"/>
        <end position="392"/>
    </location>
</feature>
<feature type="region of interest" description="Disordered" evidence="1">
    <location>
        <begin position="878"/>
        <end position="927"/>
    </location>
</feature>
<evidence type="ECO:0000313" key="3">
    <source>
        <dbReference type="Proteomes" id="UP000252174"/>
    </source>
</evidence>
<feature type="compositionally biased region" description="Low complexity" evidence="1">
    <location>
        <begin position="629"/>
        <end position="649"/>
    </location>
</feature>
<keyword evidence="3" id="KW-1185">Reference proteome</keyword>
<feature type="compositionally biased region" description="Pro residues" evidence="1">
    <location>
        <begin position="914"/>
        <end position="924"/>
    </location>
</feature>
<feature type="compositionally biased region" description="Low complexity" evidence="1">
    <location>
        <begin position="1215"/>
        <end position="1238"/>
    </location>
</feature>
<reference evidence="2 3" key="1">
    <citation type="submission" date="2018-07" db="EMBL/GenBank/DDBJ databases">
        <title>Genomic Encyclopedia of Type Strains, Phase IV (KMG-IV): sequencing the most valuable type-strain genomes for metagenomic binning, comparative biology and taxonomic classification.</title>
        <authorList>
            <person name="Goeker M."/>
        </authorList>
    </citation>
    <scope>NUCLEOTIDE SEQUENCE [LARGE SCALE GENOMIC DNA]</scope>
    <source>
        <strain evidence="2 3">DSM 100911</strain>
    </source>
</reference>
<dbReference type="Proteomes" id="UP000252174">
    <property type="component" value="Unassembled WGS sequence"/>
</dbReference>
<feature type="region of interest" description="Disordered" evidence="1">
    <location>
        <begin position="629"/>
        <end position="652"/>
    </location>
</feature>
<dbReference type="EMBL" id="QPJU01000002">
    <property type="protein sequence ID" value="RCX11077.1"/>
    <property type="molecule type" value="Genomic_DNA"/>
</dbReference>
<evidence type="ECO:0000313" key="2">
    <source>
        <dbReference type="EMBL" id="RCX11077.1"/>
    </source>
</evidence>
<proteinExistence type="predicted"/>
<dbReference type="InterPro" id="IPR036737">
    <property type="entry name" value="OmpA-like_sf"/>
</dbReference>
<dbReference type="Pfam" id="PF05359">
    <property type="entry name" value="DUF748"/>
    <property type="match status" value="2"/>
</dbReference>
<evidence type="ECO:0000256" key="1">
    <source>
        <dbReference type="SAM" id="MobiDB-lite"/>
    </source>
</evidence>
<feature type="region of interest" description="Disordered" evidence="1">
    <location>
        <begin position="359"/>
        <end position="392"/>
    </location>
</feature>
<protein>
    <submittedName>
        <fullName evidence="2">Uncharacterized protein involved in outer membrane biogenesis</fullName>
    </submittedName>
</protein>
<feature type="region of interest" description="Disordered" evidence="1">
    <location>
        <begin position="1212"/>
        <end position="1248"/>
    </location>
</feature>
<dbReference type="GO" id="GO:0005886">
    <property type="term" value="C:plasma membrane"/>
    <property type="evidence" value="ECO:0007669"/>
    <property type="project" value="TreeGrafter"/>
</dbReference>
<feature type="compositionally biased region" description="Low complexity" evidence="1">
    <location>
        <begin position="879"/>
        <end position="913"/>
    </location>
</feature>
<dbReference type="RefSeq" id="WP_241659347.1">
    <property type="nucleotide sequence ID" value="NZ_VORK01000004.1"/>
</dbReference>
<sequence>MPALSSAWRRYRWLRAAAWALLALGLWWLLGWLVLPSLLHRTLERFASAQLGRQVTVGAIAFKPWSLELTLRDLDVAGARSAPGAIDAPGAPATPPQLHIASIYVDAELQSLLRLGPVVDALRIDAPVLRLTHQGQGHYDVDDIIAKFSAPSEKPPASAGPLRMALHNLELTHGSIDFADLPAGTTHRVRVLHLGLPFLSTLPAQRLTYVTPQLSFTVNGSPFDLQAQAQPFTPERAGKAALHWKRVDLAPYLPYLPASLPVRLQGAVLDVDLQLNFAQAPRPSVQLSGQVLAHQLRLADRQAQPLLALEQLRVDLTDVRPLERVVKLALVELTAPQVYAARAANGTLNWAQLGAQPAQAATNSDNKASAPKAPETAAANEPGKGAAAHGAAVATAKSAAQGAGVPSAPASTPAATPAAPADAGWNVEVARAAVQGGRVQWRDASTRPAAALEAHNISLEATGFALPWRKPMPLHGALELPAQGTLAFEGEASANSAKLQVKAKDVALQLAAPYLAQLLEPTLTGQLSGTLGLQWQAPGTDAANAAHPGLRLSAQPLVLQKLALRQGKDTLASVGKVELQNAVADLAQRQITLQRLAIAEPQLAVARDAQGHWMFERWLRGGVQMAGADAQPPAKAADQAAKKAAGKAKSAQTTPAAVPWRVQLGELALSGGAVDYSDEASSATVRPVALRLSALQIQARELSAEARKPIALQLSAQVAARRGKPGQLRYQGSLTPTPLALQGRITAQKLPLQALDGYLGEFLAIRLRHAELGFLGQLALAQTPQGPKLLLHGDMALDALRADSTAASTAKTAPQVGQELLAWQDLSLRGLRLALAPQQPLRLDVRETSLSDFYGRIALNEEGRLNLADIVKRTGKDAGGAAAAGAPGGARAAPPDATPAPAAGQTVAQATPQAPAPTTPPAPARDPLAPVIHFGPMSLVNGTVQFSDFFIHPNYSADLSQLTGKLSAFSSEAPNGVPELADLELRGRVEGSATLEVTGKLNPLVRPLVLDIQGKARDLDLPPLSPYAIKYAGHGIESGKLNMDVAYKVQPDGQLTASNKLVLHQLTFGEPVEGAPTSLPVRLATALLADSNGVINLDLPISGSLNDPQFRLGPVILKIIGNIITRAVTAPFRLLAHAFGGGTEDLGQVVFAPGSPELTAAARQQLDKVVQMLTAKPALQVSVTGMVNLVQEREGLQRERLRQLVLAEKRRAGRASAASEPATPGSAGAAAKAPAPTAQDLATDEEPTLSADEYASLLRRVYRRADFPKPRNLLGLTKDLPVPEMEALLLAHLPASEDLAREVATHRAQAVVRYLSAHQLPAQRLFVNAPKVRTTPEEGWVPRAELGLAMR</sequence>
<dbReference type="InterPro" id="IPR008023">
    <property type="entry name" value="DUF748"/>
</dbReference>
<dbReference type="GO" id="GO:0090313">
    <property type="term" value="P:regulation of protein targeting to membrane"/>
    <property type="evidence" value="ECO:0007669"/>
    <property type="project" value="TreeGrafter"/>
</dbReference>
<dbReference type="InterPro" id="IPR052894">
    <property type="entry name" value="AsmA-related"/>
</dbReference>